<dbReference type="EMBL" id="AP025334">
    <property type="protein sequence ID" value="BDD53620.1"/>
    <property type="molecule type" value="Genomic_DNA"/>
</dbReference>
<gene>
    <name evidence="1" type="ORF">PDTA9734_51070</name>
</gene>
<protein>
    <submittedName>
        <fullName evidence="1">Uncharacterized protein</fullName>
    </submittedName>
</protein>
<accession>A0ABN6LW86</accession>
<evidence type="ECO:0000313" key="2">
    <source>
        <dbReference type="Proteomes" id="UP001320460"/>
    </source>
</evidence>
<keyword evidence="2" id="KW-1185">Reference proteome</keyword>
<dbReference type="Proteomes" id="UP001320460">
    <property type="component" value="Chromosome"/>
</dbReference>
<name>A0ABN6LW86_9ENTR</name>
<proteinExistence type="predicted"/>
<evidence type="ECO:0000313" key="1">
    <source>
        <dbReference type="EMBL" id="BDD53620.1"/>
    </source>
</evidence>
<sequence length="38" mass="4434">MTRLALIVSHFYSPHRPVARQYPYILLVSHLGMEDANH</sequence>
<organism evidence="1 2">
    <name type="scientific">Phytobacter diazotrophicus</name>
    <dbReference type="NCBI Taxonomy" id="395631"/>
    <lineage>
        <taxon>Bacteria</taxon>
        <taxon>Pseudomonadati</taxon>
        <taxon>Pseudomonadota</taxon>
        <taxon>Gammaproteobacteria</taxon>
        <taxon>Enterobacterales</taxon>
        <taxon>Enterobacteriaceae</taxon>
        <taxon>Phytobacter</taxon>
    </lineage>
</organism>
<reference evidence="1 2" key="1">
    <citation type="submission" date="2021-12" db="EMBL/GenBank/DDBJ databases">
        <title>Complete genome sequence of Phytobacter diazotrophicus TA9734.</title>
        <authorList>
            <person name="Kubota H."/>
            <person name="Nakayama Y."/>
            <person name="Ariyoshi T."/>
        </authorList>
    </citation>
    <scope>NUCLEOTIDE SEQUENCE [LARGE SCALE GENOMIC DNA]</scope>
    <source>
        <strain evidence="1 2">TA9734</strain>
    </source>
</reference>